<reference evidence="1 2" key="1">
    <citation type="submission" date="2024-02" db="EMBL/GenBank/DDBJ databases">
        <title>Distribution and functional of Brevundimonas-related endobacteria within Verticillium dahliae.</title>
        <authorList>
            <person name="Zeng H."/>
        </authorList>
    </citation>
    <scope>NUCLEOTIDE SEQUENCE [LARGE SCALE GENOMIC DNA]</scope>
    <source>
        <strain evidence="1 2">TRM 44200</strain>
    </source>
</reference>
<gene>
    <name evidence="1" type="ORF">V8J38_13020</name>
</gene>
<keyword evidence="2" id="KW-1185">Reference proteome</keyword>
<accession>A0ABZ2I9B9</accession>
<dbReference type="Proteomes" id="UP001363460">
    <property type="component" value="Chromosome"/>
</dbReference>
<dbReference type="Pfam" id="PF14022">
    <property type="entry name" value="DUF4238"/>
    <property type="match status" value="1"/>
</dbReference>
<dbReference type="InterPro" id="IPR025332">
    <property type="entry name" value="DUF4238"/>
</dbReference>
<organism evidence="1 2">
    <name type="scientific">Brevundimonas olei</name>
    <dbReference type="NCBI Taxonomy" id="657642"/>
    <lineage>
        <taxon>Bacteria</taxon>
        <taxon>Pseudomonadati</taxon>
        <taxon>Pseudomonadota</taxon>
        <taxon>Alphaproteobacteria</taxon>
        <taxon>Caulobacterales</taxon>
        <taxon>Caulobacteraceae</taxon>
        <taxon>Brevundimonas</taxon>
    </lineage>
</organism>
<sequence>MLMRPFAVRGAGKAEQVQVFDKHSDRSFIARLEDVLAGRYFNTIWQDDFVQDVEGPLSKLEDRAAPVLRKLVDERSWANLDGKEQVTLAFFLAVQFVRGPDTRVRIDQMMDQMQAVAKAMARDKADADVPAAPTADERKQMVFELMRTSAAELAELLLKKTWLLFEPEVGEFYLGDTPLAMHNDRDMGPYGNIGLAVPGIQIYCPIAPDLLLALWCPSLTAELLDAEQKHRTMLGTLSLLEALGTAPLTQVEREALAHLRAKWPFTKAMIAALETRTPLKSDADNLRFINHLQVRSAERYVLTRNQPFDLVKEMLAHKDSYRRGMRLSF</sequence>
<protein>
    <submittedName>
        <fullName evidence="1">DUF4238 domain-containing protein</fullName>
    </submittedName>
</protein>
<evidence type="ECO:0000313" key="1">
    <source>
        <dbReference type="EMBL" id="WWT54163.1"/>
    </source>
</evidence>
<proteinExistence type="predicted"/>
<name>A0ABZ2I9B9_9CAUL</name>
<evidence type="ECO:0000313" key="2">
    <source>
        <dbReference type="Proteomes" id="UP001363460"/>
    </source>
</evidence>
<dbReference type="EMBL" id="CP146369">
    <property type="protein sequence ID" value="WWT54163.1"/>
    <property type="molecule type" value="Genomic_DNA"/>
</dbReference>